<dbReference type="PANTHER" id="PTHR10625:SF10">
    <property type="entry name" value="HISTONE DEACETYLASE HDAC1"/>
    <property type="match status" value="1"/>
</dbReference>
<gene>
    <name evidence="11" type="primary">HDAC8</name>
    <name evidence="10" type="synonym">HDAC8_1</name>
    <name evidence="11" type="ORF">FOZ62_012588</name>
    <name evidence="10" type="ORF">FOZ63_016981</name>
</gene>
<evidence type="ECO:0000313" key="10">
    <source>
        <dbReference type="EMBL" id="KAF4747177.1"/>
    </source>
</evidence>
<dbReference type="InterPro" id="IPR003084">
    <property type="entry name" value="HDAC_I/II"/>
</dbReference>
<dbReference type="InterPro" id="IPR000286">
    <property type="entry name" value="HDACs"/>
</dbReference>
<evidence type="ECO:0000256" key="4">
    <source>
        <dbReference type="ARBA" id="ARBA00022801"/>
    </source>
</evidence>
<dbReference type="PANTHER" id="PTHR10625">
    <property type="entry name" value="HISTONE DEACETYLASE HDAC1-RELATED"/>
    <property type="match status" value="1"/>
</dbReference>
<keyword evidence="4" id="KW-0378">Hydrolase</keyword>
<feature type="transmembrane region" description="Helical" evidence="8">
    <location>
        <begin position="680"/>
        <end position="704"/>
    </location>
</feature>
<dbReference type="CDD" id="cd09991">
    <property type="entry name" value="HDAC_classI"/>
    <property type="match status" value="1"/>
</dbReference>
<dbReference type="SUPFAM" id="SSF52768">
    <property type="entry name" value="Arginase/deacetylase"/>
    <property type="match status" value="1"/>
</dbReference>
<feature type="region of interest" description="Disordered" evidence="7">
    <location>
        <begin position="454"/>
        <end position="507"/>
    </location>
</feature>
<dbReference type="InterPro" id="IPR013083">
    <property type="entry name" value="Znf_RING/FYVE/PHD"/>
</dbReference>
<keyword evidence="6" id="KW-0479">Metal-binding</keyword>
<evidence type="ECO:0000256" key="8">
    <source>
        <dbReference type="SAM" id="Phobius"/>
    </source>
</evidence>
<dbReference type="Pfam" id="PF00850">
    <property type="entry name" value="Hist_deacetyl"/>
    <property type="match status" value="1"/>
</dbReference>
<evidence type="ECO:0000256" key="6">
    <source>
        <dbReference type="PROSITE-ProRule" id="PRU00175"/>
    </source>
</evidence>
<keyword evidence="8" id="KW-0812">Transmembrane</keyword>
<dbReference type="InterPro" id="IPR023696">
    <property type="entry name" value="Ureohydrolase_dom_sf"/>
</dbReference>
<keyword evidence="5" id="KW-0156">Chromatin regulator</keyword>
<evidence type="ECO:0000256" key="3">
    <source>
        <dbReference type="ARBA" id="ARBA00012111"/>
    </source>
</evidence>
<evidence type="ECO:0000313" key="13">
    <source>
        <dbReference type="Proteomes" id="UP000574390"/>
    </source>
</evidence>
<keyword evidence="8" id="KW-1133">Transmembrane helix</keyword>
<dbReference type="Pfam" id="PF17123">
    <property type="entry name" value="zf-RING_11"/>
    <property type="match status" value="1"/>
</dbReference>
<feature type="domain" description="RING-type" evidence="9">
    <location>
        <begin position="755"/>
        <end position="818"/>
    </location>
</feature>
<dbReference type="SMART" id="SM00184">
    <property type="entry name" value="RING"/>
    <property type="match status" value="1"/>
</dbReference>
<sequence length="849" mass="94012">MGGSDTEAPRLPECTTNRFDTNRPVAYFTDIHHRTLGEGRYEIIEGSDIGAFKFAVGGCGDHPMDPERLRLTHSLIVNYGLLEAESPMNRLSLYSFEPATFDELAVFHDRRYLEFIRNPSEAERKKHAVDPFVKYNLSLLPWTDCTLFEGVFDYCCRTAGASLDAAQWLCDNTDNRPIAINWNGGMHHAHCANAAGFCYVNDIVLAIVKLLEVYERVLYVDIDYHHGDAVEEAFYSCPRVVTLSIHSAPSKGNAVSFPGTGAIYDIGPEGTPAKGHAVNLPMKPGLSDEMFLYALRTTLKTLVQRFRPSCLVVQSGSDSLAGDLLTSHSGFNLSTRGHATAVQELRRLGIPTLVLGGGGYSLTSVAKCWSMETAVWLNRGEPFLSAGAEETCIPSSDQYYVRYAACPSVHVKAQPDLKEHNTRDSVEHTITTVLNNIKEYIPIAPSVPLGLNLPDVQDSKRRRRSSSLGEEAKGEPSPSRRTAPRKRTAIQGCLPVSKRGPTRSSGLGMKPWRPHWIILYLTISSAKGEDVCRYHNTCDGCIATPACLWCPVSGTCEAWLGGPRGPHDQGDGHKELPLDCEEDSSPCNGCISRGDDACSFCGAACPPTNEGEQHGDSCAQWLHGTWPMPPPERCYDFYSNGMESLYMSAALRLPIGSSRALANGGNMTDELPVELELSGLALALVLLLPVVIPVTFVLVIYLVLKLYRRYRRQHDNPNDVRRTPKFVTRVEAKRLISRSTRTRIVPQEEDGVETCNVCIDSIEAGVAQRTLWCGHAFHDDCIKTWLLRPQRIRRRSTDDVELQTRWYDPTRMSCPTCRKSVVDALGANEIFPTMIGQPRETSLRSLVTC</sequence>
<proteinExistence type="inferred from homology"/>
<evidence type="ECO:0000313" key="12">
    <source>
        <dbReference type="Proteomes" id="UP000553632"/>
    </source>
</evidence>
<keyword evidence="6" id="KW-0863">Zinc-finger</keyword>
<comment type="caution">
    <text evidence="11">The sequence shown here is derived from an EMBL/GenBank/DDBJ whole genome shotgun (WGS) entry which is preliminary data.</text>
</comment>
<dbReference type="EMBL" id="JABANO010009251">
    <property type="protein sequence ID" value="KAF4747177.1"/>
    <property type="molecule type" value="Genomic_DNA"/>
</dbReference>
<dbReference type="PRINTS" id="PR01270">
    <property type="entry name" value="HDASUPER"/>
</dbReference>
<protein>
    <recommendedName>
        <fullName evidence="3">histone deacetylase</fullName>
        <ecNumber evidence="3">3.5.1.98</ecNumber>
    </recommendedName>
</protein>
<dbReference type="InterPro" id="IPR001841">
    <property type="entry name" value="Znf_RING"/>
</dbReference>
<evidence type="ECO:0000256" key="2">
    <source>
        <dbReference type="ARBA" id="ARBA00007738"/>
    </source>
</evidence>
<accession>A0A7J6TZK8</accession>
<evidence type="ECO:0000256" key="7">
    <source>
        <dbReference type="SAM" id="MobiDB-lite"/>
    </source>
</evidence>
<keyword evidence="6" id="KW-0862">Zinc</keyword>
<keyword evidence="8" id="KW-0472">Membrane</keyword>
<dbReference type="SUPFAM" id="SSF57850">
    <property type="entry name" value="RING/U-box"/>
    <property type="match status" value="1"/>
</dbReference>
<dbReference type="InterPro" id="IPR023801">
    <property type="entry name" value="His_deacetylse_dom"/>
</dbReference>
<evidence type="ECO:0000313" key="11">
    <source>
        <dbReference type="EMBL" id="KAF4749971.1"/>
    </source>
</evidence>
<organism evidence="11 13">
    <name type="scientific">Perkinsus olseni</name>
    <name type="common">Perkinsus atlanticus</name>
    <dbReference type="NCBI Taxonomy" id="32597"/>
    <lineage>
        <taxon>Eukaryota</taxon>
        <taxon>Sar</taxon>
        <taxon>Alveolata</taxon>
        <taxon>Perkinsozoa</taxon>
        <taxon>Perkinsea</taxon>
        <taxon>Perkinsida</taxon>
        <taxon>Perkinsidae</taxon>
        <taxon>Perkinsus</taxon>
    </lineage>
</organism>
<dbReference type="AlphaFoldDB" id="A0A7J6TZK8"/>
<dbReference type="GO" id="GO:0000118">
    <property type="term" value="C:histone deacetylase complex"/>
    <property type="evidence" value="ECO:0007669"/>
    <property type="project" value="UniProtKB-ARBA"/>
</dbReference>
<comment type="similarity">
    <text evidence="2">Belongs to the histone deacetylase family. HD type 2 subfamily.</text>
</comment>
<dbReference type="GO" id="GO:0141221">
    <property type="term" value="F:histone deacetylase activity, hydrolytic mechanism"/>
    <property type="evidence" value="ECO:0007669"/>
    <property type="project" value="UniProtKB-EC"/>
</dbReference>
<dbReference type="GO" id="GO:0008270">
    <property type="term" value="F:zinc ion binding"/>
    <property type="evidence" value="ECO:0007669"/>
    <property type="project" value="UniProtKB-KW"/>
</dbReference>
<name>A0A7J6TZK8_PEROL</name>
<dbReference type="EC" id="3.5.1.98" evidence="3"/>
<dbReference type="Proteomes" id="UP000574390">
    <property type="component" value="Unassembled WGS sequence"/>
</dbReference>
<dbReference type="PRINTS" id="PR01271">
    <property type="entry name" value="HISDACETLASE"/>
</dbReference>
<evidence type="ECO:0000256" key="1">
    <source>
        <dbReference type="ARBA" id="ARBA00006457"/>
    </source>
</evidence>
<dbReference type="Gene3D" id="3.40.800.20">
    <property type="entry name" value="Histone deacetylase domain"/>
    <property type="match status" value="1"/>
</dbReference>
<comment type="similarity">
    <text evidence="1">Belongs to the histone deacetylase family. HD type 1 subfamily.</text>
</comment>
<dbReference type="PROSITE" id="PS50089">
    <property type="entry name" value="ZF_RING_2"/>
    <property type="match status" value="1"/>
</dbReference>
<dbReference type="EMBL" id="JABANM010003972">
    <property type="protein sequence ID" value="KAF4749971.1"/>
    <property type="molecule type" value="Genomic_DNA"/>
</dbReference>
<keyword evidence="12" id="KW-1185">Reference proteome</keyword>
<dbReference type="Gene3D" id="3.30.40.10">
    <property type="entry name" value="Zinc/RING finger domain, C3HC4 (zinc finger)"/>
    <property type="match status" value="1"/>
</dbReference>
<dbReference type="Proteomes" id="UP000553632">
    <property type="component" value="Unassembled WGS sequence"/>
</dbReference>
<dbReference type="GO" id="GO:0040029">
    <property type="term" value="P:epigenetic regulation of gene expression"/>
    <property type="evidence" value="ECO:0007669"/>
    <property type="project" value="TreeGrafter"/>
</dbReference>
<evidence type="ECO:0000256" key="5">
    <source>
        <dbReference type="ARBA" id="ARBA00022853"/>
    </source>
</evidence>
<reference evidence="12 13" key="1">
    <citation type="submission" date="2020-04" db="EMBL/GenBank/DDBJ databases">
        <title>Perkinsus olseni comparative genomics.</title>
        <authorList>
            <person name="Bogema D.R."/>
        </authorList>
    </citation>
    <scope>NUCLEOTIDE SEQUENCE [LARGE SCALE GENOMIC DNA]</scope>
    <source>
        <strain evidence="11">ATCC PRA-205</strain>
        <strain evidence="10 12">ATCC PRA-207</strain>
    </source>
</reference>
<evidence type="ECO:0000259" key="9">
    <source>
        <dbReference type="PROSITE" id="PS50089"/>
    </source>
</evidence>
<dbReference type="InterPro" id="IPR037138">
    <property type="entry name" value="His_deacetylse_dom_sf"/>
</dbReference>